<feature type="region of interest" description="Disordered" evidence="1">
    <location>
        <begin position="228"/>
        <end position="296"/>
    </location>
</feature>
<evidence type="ECO:0000256" key="1">
    <source>
        <dbReference type="SAM" id="MobiDB-lite"/>
    </source>
</evidence>
<keyword evidence="3" id="KW-1185">Reference proteome</keyword>
<feature type="compositionally biased region" description="Basic and acidic residues" evidence="1">
    <location>
        <begin position="714"/>
        <end position="725"/>
    </location>
</feature>
<feature type="compositionally biased region" description="Low complexity" evidence="1">
    <location>
        <begin position="726"/>
        <end position="743"/>
    </location>
</feature>
<name>A0A2B7X5W6_POLH7</name>
<dbReference type="Proteomes" id="UP000224634">
    <property type="component" value="Unassembled WGS sequence"/>
</dbReference>
<feature type="compositionally biased region" description="Polar residues" evidence="1">
    <location>
        <begin position="502"/>
        <end position="538"/>
    </location>
</feature>
<protein>
    <submittedName>
        <fullName evidence="2">Uncharacterized protein</fullName>
    </submittedName>
</protein>
<feature type="compositionally biased region" description="Polar residues" evidence="1">
    <location>
        <begin position="581"/>
        <end position="591"/>
    </location>
</feature>
<feature type="region of interest" description="Disordered" evidence="1">
    <location>
        <begin position="501"/>
        <end position="538"/>
    </location>
</feature>
<sequence>MTTGDEEEPSLRLSKNLRRPHSLSALFSSTARRSGSLEIPREAISCEERIHYPLYNPRNPKHNPHARPGAQIVFARSPFQAKSSSPSKSTPRSIGSSSKSLRRARSSLVAFAETIRSKTLFSSREIPQQPDFLAHESQVLTGIDTTSAHPCGPIDIPLPRLSRDTDVSVSAIYPAYLEDPFRSRVQPTNPAPVRHSTSLPIIDQLSHISTTEEARCFQDSRNNSLRYIATDGNDPVKKELAGPRSSSRNIDSLPRSLIAGLPHLPPPSAQNISLASDDPGYLSGSESTADSLDSERGRSINATVTYCAPPRIERDTSTSLDIPRARPQWKASNPHRANRLSLLCGPVPSTGYSTETQNLRGIFGVSSDMYEADGERSDSEQSFELGRAWLESRKPRCHIEDSDDLAFSEPSTESDPDFGVEIYRTRCISQHNTPTAESDKLLASWLAARGAFQITNDNAFAIYDNAHLSRHDDKLSHTYLRQLPDYEPSVKTIRWKDGYVRGQQSSPRSSTSYTHPYTISMPRSRNSTMKSRDSWPSTVDLNINPRRLSTTTDRSMSVTEISCDLGEFFEDTIRQLNAISPRQNAQLQGTAPLTPHLKGKSKDSAGDSGRIPTLHLPESQLEPHGSLTNCGTRFSYKDLCQTGQTSNEVRKPAASLFNRTPNASASHVRGVERDIVGNESIMNLRGVKESPNVDRSIDTGANPLNCRSRSHARGSKDSSSRKEDTSSGSNDSSQSDPFSTSTMATTVSSASSINNILFQAKCGNPNHPLAKSPLDARNKVAENTVCGTRQEGEM</sequence>
<accession>A0A2B7X5W6</accession>
<gene>
    <name evidence="2" type="ORF">AJ80_08509</name>
</gene>
<feature type="region of interest" description="Disordered" evidence="1">
    <location>
        <begin position="78"/>
        <end position="100"/>
    </location>
</feature>
<feature type="region of interest" description="Disordered" evidence="1">
    <location>
        <begin position="686"/>
        <end position="743"/>
    </location>
</feature>
<feature type="region of interest" description="Disordered" evidence="1">
    <location>
        <begin position="581"/>
        <end position="627"/>
    </location>
</feature>
<organism evidence="2 3">
    <name type="scientific">Polytolypa hystricis (strain UAMH7299)</name>
    <dbReference type="NCBI Taxonomy" id="1447883"/>
    <lineage>
        <taxon>Eukaryota</taxon>
        <taxon>Fungi</taxon>
        <taxon>Dikarya</taxon>
        <taxon>Ascomycota</taxon>
        <taxon>Pezizomycotina</taxon>
        <taxon>Eurotiomycetes</taxon>
        <taxon>Eurotiomycetidae</taxon>
        <taxon>Onygenales</taxon>
        <taxon>Onygenales incertae sedis</taxon>
        <taxon>Polytolypa</taxon>
    </lineage>
</organism>
<comment type="caution">
    <text evidence="2">The sequence shown here is derived from an EMBL/GenBank/DDBJ whole genome shotgun (WGS) entry which is preliminary data.</text>
</comment>
<feature type="compositionally biased region" description="Basic and acidic residues" evidence="1">
    <location>
        <begin position="686"/>
        <end position="697"/>
    </location>
</feature>
<dbReference type="AlphaFoldDB" id="A0A2B7X5W6"/>
<feature type="compositionally biased region" description="Low complexity" evidence="1">
    <location>
        <begin position="78"/>
        <end position="99"/>
    </location>
</feature>
<evidence type="ECO:0000313" key="2">
    <source>
        <dbReference type="EMBL" id="PGH04456.1"/>
    </source>
</evidence>
<dbReference type="EMBL" id="PDNA01000199">
    <property type="protein sequence ID" value="PGH04456.1"/>
    <property type="molecule type" value="Genomic_DNA"/>
</dbReference>
<reference evidence="2 3" key="1">
    <citation type="submission" date="2017-10" db="EMBL/GenBank/DDBJ databases">
        <title>Comparative genomics in systemic dimorphic fungi from Ajellomycetaceae.</title>
        <authorList>
            <person name="Munoz J.F."/>
            <person name="Mcewen J.G."/>
            <person name="Clay O.K."/>
            <person name="Cuomo C.A."/>
        </authorList>
    </citation>
    <scope>NUCLEOTIDE SEQUENCE [LARGE SCALE GENOMIC DNA]</scope>
    <source>
        <strain evidence="2 3">UAMH7299</strain>
    </source>
</reference>
<evidence type="ECO:0000313" key="3">
    <source>
        <dbReference type="Proteomes" id="UP000224634"/>
    </source>
</evidence>
<dbReference type="OrthoDB" id="4185962at2759"/>
<proteinExistence type="predicted"/>